<protein>
    <submittedName>
        <fullName evidence="1">Uncharacterized protein</fullName>
    </submittedName>
</protein>
<evidence type="ECO:0000313" key="2">
    <source>
        <dbReference type="Proteomes" id="UP001189303"/>
    </source>
</evidence>
<organism evidence="1 2">
    <name type="scientific">Ralstonia pickettii</name>
    <name type="common">Burkholderia pickettii</name>
    <dbReference type="NCBI Taxonomy" id="329"/>
    <lineage>
        <taxon>Bacteria</taxon>
        <taxon>Pseudomonadati</taxon>
        <taxon>Pseudomonadota</taxon>
        <taxon>Betaproteobacteria</taxon>
        <taxon>Burkholderiales</taxon>
        <taxon>Burkholderiaceae</taxon>
        <taxon>Ralstonia</taxon>
    </lineage>
</organism>
<dbReference type="Proteomes" id="UP001189303">
    <property type="component" value="Unassembled WGS sequence"/>
</dbReference>
<comment type="caution">
    <text evidence="1">The sequence shown here is derived from an EMBL/GenBank/DDBJ whole genome shotgun (WGS) entry which is preliminary data.</text>
</comment>
<evidence type="ECO:0000313" key="1">
    <source>
        <dbReference type="EMBL" id="CAJ0732876.1"/>
    </source>
</evidence>
<proteinExistence type="predicted"/>
<accession>A0ABM9IVK3</accession>
<dbReference type="RefSeq" id="WP_015856160.1">
    <property type="nucleotide sequence ID" value="NZ_JAYMZN010000131.1"/>
</dbReference>
<name>A0ABM9IVK3_RALPI</name>
<gene>
    <name evidence="1" type="ORF">R38712_05117</name>
</gene>
<sequence length="286" mass="31197">MAKGDFTEYARVSAGNSSAVAVQQPLDLALGTRFVGRVSQTLDDQIEAGRVLNYAWSLPSVEALSHTAHPYAKLQLAIDTSCGRMAGSLHVSFGGFGEPSLILTGHTDALLLTSLFEKAWFPGEPGQSKTRGGASGANLLGENRDVEIRLARAKGNNAYIPLSKKESDELTVALWGELPEQREARQRVQEEIASLPTAATQFRDKVCEHVMWNVRIMQHVLKQAEGGYSFRRSALEDCWTALDELTGAIREMQPGDVVFDPALRDMEIAEIIDKRIAGLTTHGGHP</sequence>
<dbReference type="EMBL" id="CATWFT010000030">
    <property type="protein sequence ID" value="CAJ0732876.1"/>
    <property type="molecule type" value="Genomic_DNA"/>
</dbReference>
<keyword evidence="2" id="KW-1185">Reference proteome</keyword>
<reference evidence="1 2" key="1">
    <citation type="submission" date="2023-07" db="EMBL/GenBank/DDBJ databases">
        <authorList>
            <person name="Peeters C."/>
        </authorList>
    </citation>
    <scope>NUCLEOTIDE SEQUENCE [LARGE SCALE GENOMIC DNA]</scope>
    <source>
        <strain evidence="1 2">R-38712</strain>
    </source>
</reference>